<proteinExistence type="inferred from homology"/>
<evidence type="ECO:0000313" key="7">
    <source>
        <dbReference type="EMBL" id="GGD90930.1"/>
    </source>
</evidence>
<evidence type="ECO:0000256" key="5">
    <source>
        <dbReference type="ARBA" id="ARBA00023136"/>
    </source>
</evidence>
<gene>
    <name evidence="7" type="ORF">GCM10007269_36910</name>
</gene>
<evidence type="ECO:0000256" key="3">
    <source>
        <dbReference type="ARBA" id="ARBA00022692"/>
    </source>
</evidence>
<reference evidence="8" key="1">
    <citation type="journal article" date="2019" name="Int. J. Syst. Evol. Microbiol.">
        <title>The Global Catalogue of Microorganisms (GCM) 10K type strain sequencing project: providing services to taxonomists for standard genome sequencing and annotation.</title>
        <authorList>
            <consortium name="The Broad Institute Genomics Platform"/>
            <consortium name="The Broad Institute Genome Sequencing Center for Infectious Disease"/>
            <person name="Wu L."/>
            <person name="Ma J."/>
        </authorList>
    </citation>
    <scope>NUCLEOTIDE SEQUENCE [LARGE SCALE GENOMIC DNA]</scope>
    <source>
        <strain evidence="8">CCM 7640</strain>
    </source>
</reference>
<dbReference type="Proteomes" id="UP000629365">
    <property type="component" value="Unassembled WGS sequence"/>
</dbReference>
<comment type="subcellular location">
    <subcellularLocation>
        <location evidence="1">Membrane</location>
        <topology evidence="1">Multi-pass membrane protein</topology>
    </subcellularLocation>
</comment>
<feature type="transmembrane region" description="Helical" evidence="6">
    <location>
        <begin position="197"/>
        <end position="217"/>
    </location>
</feature>
<dbReference type="Pfam" id="PF07947">
    <property type="entry name" value="YhhN"/>
    <property type="match status" value="1"/>
</dbReference>
<evidence type="ECO:0000313" key="8">
    <source>
        <dbReference type="Proteomes" id="UP000629365"/>
    </source>
</evidence>
<name>A0ABQ1S681_9MICO</name>
<keyword evidence="3 6" id="KW-0812">Transmembrane</keyword>
<feature type="transmembrane region" description="Helical" evidence="6">
    <location>
        <begin position="140"/>
        <end position="158"/>
    </location>
</feature>
<evidence type="ECO:0008006" key="9">
    <source>
        <dbReference type="Google" id="ProtNLM"/>
    </source>
</evidence>
<feature type="transmembrane region" description="Helical" evidence="6">
    <location>
        <begin position="62"/>
        <end position="83"/>
    </location>
</feature>
<dbReference type="EMBL" id="BMCM01000009">
    <property type="protein sequence ID" value="GGD90930.1"/>
    <property type="molecule type" value="Genomic_DNA"/>
</dbReference>
<feature type="transmembrane region" description="Helical" evidence="6">
    <location>
        <begin position="12"/>
        <end position="31"/>
    </location>
</feature>
<sequence length="223" mass="24308">MQRSTADRTLLAWAFVPYVVISIVHVVALSLQSDIASPTKLWLMPLLAVPVLLSIRQRPMIAIVLLLAAIALSWLGDGAGALFPGGPELPLMLMFFGLAHIAYIVLFTRALAVRRMPWWALVYAVWWILMLIVLGPHTGALFFAVAAYGLVLGGTAAFSTRCHPLVVWGGIFFLISDTVLAFRLFTPDAMPHWTSPLVMLTYTLGQGLIVAGALTSLRARRSA</sequence>
<dbReference type="PANTHER" id="PTHR31885:SF6">
    <property type="entry name" value="GH04784P"/>
    <property type="match status" value="1"/>
</dbReference>
<feature type="transmembrane region" description="Helical" evidence="6">
    <location>
        <begin position="89"/>
        <end position="106"/>
    </location>
</feature>
<evidence type="ECO:0000256" key="6">
    <source>
        <dbReference type="SAM" id="Phobius"/>
    </source>
</evidence>
<keyword evidence="4 6" id="KW-1133">Transmembrane helix</keyword>
<feature type="transmembrane region" description="Helical" evidence="6">
    <location>
        <begin position="165"/>
        <end position="185"/>
    </location>
</feature>
<accession>A0ABQ1S681</accession>
<keyword evidence="8" id="KW-1185">Reference proteome</keyword>
<dbReference type="PANTHER" id="PTHR31885">
    <property type="entry name" value="GH04784P"/>
    <property type="match status" value="1"/>
</dbReference>
<dbReference type="RefSeq" id="WP_188438215.1">
    <property type="nucleotide sequence ID" value="NZ_BMCM01000009.1"/>
</dbReference>
<feature type="transmembrane region" description="Helical" evidence="6">
    <location>
        <begin position="118"/>
        <end position="134"/>
    </location>
</feature>
<comment type="similarity">
    <text evidence="2">Belongs to the TMEM86 family.</text>
</comment>
<evidence type="ECO:0000256" key="1">
    <source>
        <dbReference type="ARBA" id="ARBA00004141"/>
    </source>
</evidence>
<organism evidence="7 8">
    <name type="scientific">Microbacterium murale</name>
    <dbReference type="NCBI Taxonomy" id="1081040"/>
    <lineage>
        <taxon>Bacteria</taxon>
        <taxon>Bacillati</taxon>
        <taxon>Actinomycetota</taxon>
        <taxon>Actinomycetes</taxon>
        <taxon>Micrococcales</taxon>
        <taxon>Microbacteriaceae</taxon>
        <taxon>Microbacterium</taxon>
    </lineage>
</organism>
<comment type="caution">
    <text evidence="7">The sequence shown here is derived from an EMBL/GenBank/DDBJ whole genome shotgun (WGS) entry which is preliminary data.</text>
</comment>
<dbReference type="InterPro" id="IPR012506">
    <property type="entry name" value="TMEM86B-like"/>
</dbReference>
<evidence type="ECO:0000256" key="4">
    <source>
        <dbReference type="ARBA" id="ARBA00022989"/>
    </source>
</evidence>
<evidence type="ECO:0000256" key="2">
    <source>
        <dbReference type="ARBA" id="ARBA00007375"/>
    </source>
</evidence>
<feature type="transmembrane region" description="Helical" evidence="6">
    <location>
        <begin position="37"/>
        <end position="55"/>
    </location>
</feature>
<keyword evidence="5 6" id="KW-0472">Membrane</keyword>
<protein>
    <recommendedName>
        <fullName evidence="9">Lysoplasmalogenase</fullName>
    </recommendedName>
</protein>